<organism evidence="18 19">
    <name type="scientific">Pseudochryseolinea flava</name>
    <dbReference type="NCBI Taxonomy" id="2059302"/>
    <lineage>
        <taxon>Bacteria</taxon>
        <taxon>Pseudomonadati</taxon>
        <taxon>Bacteroidota</taxon>
        <taxon>Cytophagia</taxon>
        <taxon>Cytophagales</taxon>
        <taxon>Fulvivirgaceae</taxon>
        <taxon>Pseudochryseolinea</taxon>
    </lineage>
</organism>
<keyword evidence="9" id="KW-0406">Ion transport</keyword>
<comment type="caution">
    <text evidence="18">The sequence shown here is derived from an EMBL/GenBank/DDBJ whole genome shotgun (WGS) entry which is preliminary data.</text>
</comment>
<dbReference type="Gene3D" id="2.170.130.10">
    <property type="entry name" value="TonB-dependent receptor, plug domain"/>
    <property type="match status" value="1"/>
</dbReference>
<reference evidence="18 19" key="1">
    <citation type="submission" date="2018-06" db="EMBL/GenBank/DDBJ databases">
        <title>Chryseolinea flavus sp. nov., a member of the phylum Bacteroidetes isolated from soil.</title>
        <authorList>
            <person name="Li Y."/>
            <person name="Wang J."/>
        </authorList>
    </citation>
    <scope>NUCLEOTIDE SEQUENCE [LARGE SCALE GENOMIC DNA]</scope>
    <source>
        <strain evidence="18 19">SDU1-6</strain>
    </source>
</reference>
<protein>
    <submittedName>
        <fullName evidence="18">TonB-dependent siderophore receptor</fullName>
    </submittedName>
</protein>
<accession>A0A364Y4D5</accession>
<dbReference type="Proteomes" id="UP000251889">
    <property type="component" value="Unassembled WGS sequence"/>
</dbReference>
<dbReference type="RefSeq" id="WP_112747465.1">
    <property type="nucleotide sequence ID" value="NZ_QMFY01000006.1"/>
</dbReference>
<evidence type="ECO:0000256" key="6">
    <source>
        <dbReference type="ARBA" id="ARBA00022692"/>
    </source>
</evidence>
<keyword evidence="7" id="KW-0732">Signal</keyword>
<evidence type="ECO:0000256" key="4">
    <source>
        <dbReference type="ARBA" id="ARBA00022452"/>
    </source>
</evidence>
<dbReference type="Gene3D" id="2.40.170.20">
    <property type="entry name" value="TonB-dependent receptor, beta-barrel domain"/>
    <property type="match status" value="1"/>
</dbReference>
<gene>
    <name evidence="18" type="ORF">DQQ10_13835</name>
</gene>
<keyword evidence="4 14" id="KW-1134">Transmembrane beta strand</keyword>
<dbReference type="InterPro" id="IPR010917">
    <property type="entry name" value="TonB_rcpt_CS"/>
</dbReference>
<keyword evidence="8" id="KW-0408">Iron</keyword>
<keyword evidence="12 18" id="KW-0675">Receptor</keyword>
<proteinExistence type="inferred from homology"/>
<evidence type="ECO:0000256" key="13">
    <source>
        <dbReference type="ARBA" id="ARBA00023237"/>
    </source>
</evidence>
<dbReference type="PROSITE" id="PS52016">
    <property type="entry name" value="TONB_DEPENDENT_REC_3"/>
    <property type="match status" value="1"/>
</dbReference>
<keyword evidence="10 15" id="KW-0798">TonB box</keyword>
<dbReference type="InterPro" id="IPR013784">
    <property type="entry name" value="Carb-bd-like_fold"/>
</dbReference>
<dbReference type="Gene3D" id="2.60.40.1120">
    <property type="entry name" value="Carboxypeptidase-like, regulatory domain"/>
    <property type="match status" value="1"/>
</dbReference>
<sequence length="802" mass="88751">MKYIYFFLMIIGCHYTALSQTTGGLRGSVKTSDGNPAAFVNVSIQGTSKGATADWQGNYEIKNVPPGNHVVVASFVGLEVKQQTVEVLAGRVTIVDFALSENTTALEEIIVSARPQLNKEEDMVAKTPLKKLENPQTYSSVSTEILKQQAITNYDDAFRNVPGISRTWEATGRDGDGAAFFALRGLESQSGLVNGLPAITNGNLDPANVQEIQVMKGPSATLFGANATAYSSYGGIINVVTKKPYFTKGGEIAYSIGSFGLSRITADVNAPLSQEDRVALRVNAAYHTEGSFQDAGFKKSLFIAPSLAYEVNDRLKFLVNTEILEEERAVAPVFFHSNRYEPLTFKTVDELDLNTNLSFTTNDLSIKNPRASIQAQMIYKISDQWTSQSVVSRGSAKSDGYYTYIWAGDEGDNIFSQSFTDVEQSRTTTNVQQNFNGDFKIGKVRNRVLIGFDYLHQEIDNRGIGYEFVRNVTPQGLVPGEEIYLTRAIVDSVLMDAGSDNNSASFAAFGAYVSDVVNITDQLIVLASLRADYFYTQGDKVTEGDAYDEFVLSPKIGVVYQIVPEKFSVFANYQTAFHNNGVSFVTDDPDGKVGYYYKPFKADHANQWEAGVKANLLRDRLFATASYYNINVFDRLYTDPVRPYNSIQGGEVESKGFEIEVTANLFQGFSLITGYSHNETLNVAGASEDFYSQPGTVPGGQGPQDQFNFWATYRLNFGKLKNLGFGVGGNYASEYRVADGVLTGVFDLPSYKVFNASIFYHPEKFRIGFNLNNVFDEEYYIGYWSVNPQKPRNFVVSFAYKF</sequence>
<dbReference type="InterPro" id="IPR036942">
    <property type="entry name" value="Beta-barrel_TonB_sf"/>
</dbReference>
<evidence type="ECO:0000256" key="2">
    <source>
        <dbReference type="ARBA" id="ARBA00009810"/>
    </source>
</evidence>
<name>A0A364Y4D5_9BACT</name>
<feature type="domain" description="TonB-dependent receptor plug" evidence="17">
    <location>
        <begin position="131"/>
        <end position="228"/>
    </location>
</feature>
<dbReference type="NCBIfam" id="TIGR01783">
    <property type="entry name" value="TonB-siderophor"/>
    <property type="match status" value="1"/>
</dbReference>
<dbReference type="PANTHER" id="PTHR32552">
    <property type="entry name" value="FERRICHROME IRON RECEPTOR-RELATED"/>
    <property type="match status" value="1"/>
</dbReference>
<dbReference type="SUPFAM" id="SSF56935">
    <property type="entry name" value="Porins"/>
    <property type="match status" value="1"/>
</dbReference>
<dbReference type="GO" id="GO:0015344">
    <property type="term" value="F:siderophore uptake transmembrane transporter activity"/>
    <property type="evidence" value="ECO:0007669"/>
    <property type="project" value="TreeGrafter"/>
</dbReference>
<comment type="subcellular location">
    <subcellularLocation>
        <location evidence="1 14">Cell outer membrane</location>
        <topology evidence="1 14">Multi-pass membrane protein</topology>
    </subcellularLocation>
</comment>
<dbReference type="PANTHER" id="PTHR32552:SF68">
    <property type="entry name" value="FERRICHROME OUTER MEMBRANE TRANSPORTER_PHAGE RECEPTOR"/>
    <property type="match status" value="1"/>
</dbReference>
<dbReference type="InterPro" id="IPR037066">
    <property type="entry name" value="Plug_dom_sf"/>
</dbReference>
<evidence type="ECO:0000256" key="12">
    <source>
        <dbReference type="ARBA" id="ARBA00023170"/>
    </source>
</evidence>
<evidence type="ECO:0000256" key="7">
    <source>
        <dbReference type="ARBA" id="ARBA00022729"/>
    </source>
</evidence>
<dbReference type="GO" id="GO:0009279">
    <property type="term" value="C:cell outer membrane"/>
    <property type="evidence" value="ECO:0007669"/>
    <property type="project" value="UniProtKB-SubCell"/>
</dbReference>
<dbReference type="Pfam" id="PF07715">
    <property type="entry name" value="Plug"/>
    <property type="match status" value="1"/>
</dbReference>
<comment type="similarity">
    <text evidence="2 14 15">Belongs to the TonB-dependent receptor family.</text>
</comment>
<keyword evidence="5" id="KW-0410">Iron transport</keyword>
<dbReference type="GO" id="GO:0038023">
    <property type="term" value="F:signaling receptor activity"/>
    <property type="evidence" value="ECO:0007669"/>
    <property type="project" value="InterPro"/>
</dbReference>
<dbReference type="InterPro" id="IPR000531">
    <property type="entry name" value="Beta-barrel_TonB"/>
</dbReference>
<evidence type="ECO:0000256" key="15">
    <source>
        <dbReference type="RuleBase" id="RU003357"/>
    </source>
</evidence>
<dbReference type="CDD" id="cd01347">
    <property type="entry name" value="ligand_gated_channel"/>
    <property type="match status" value="1"/>
</dbReference>
<keyword evidence="11 14" id="KW-0472">Membrane</keyword>
<evidence type="ECO:0000313" key="18">
    <source>
        <dbReference type="EMBL" id="RAW00665.1"/>
    </source>
</evidence>
<evidence type="ECO:0000259" key="16">
    <source>
        <dbReference type="Pfam" id="PF00593"/>
    </source>
</evidence>
<feature type="domain" description="TonB-dependent receptor-like beta-barrel" evidence="16">
    <location>
        <begin position="353"/>
        <end position="774"/>
    </location>
</feature>
<evidence type="ECO:0000256" key="11">
    <source>
        <dbReference type="ARBA" id="ARBA00023136"/>
    </source>
</evidence>
<evidence type="ECO:0000256" key="1">
    <source>
        <dbReference type="ARBA" id="ARBA00004571"/>
    </source>
</evidence>
<evidence type="ECO:0000313" key="19">
    <source>
        <dbReference type="Proteomes" id="UP000251889"/>
    </source>
</evidence>
<dbReference type="GO" id="GO:0030246">
    <property type="term" value="F:carbohydrate binding"/>
    <property type="evidence" value="ECO:0007669"/>
    <property type="project" value="InterPro"/>
</dbReference>
<evidence type="ECO:0000256" key="3">
    <source>
        <dbReference type="ARBA" id="ARBA00022448"/>
    </source>
</evidence>
<dbReference type="SUPFAM" id="SSF49452">
    <property type="entry name" value="Starch-binding domain-like"/>
    <property type="match status" value="1"/>
</dbReference>
<dbReference type="GO" id="GO:0015891">
    <property type="term" value="P:siderophore transport"/>
    <property type="evidence" value="ECO:0007669"/>
    <property type="project" value="InterPro"/>
</dbReference>
<keyword evidence="13 14" id="KW-0998">Cell outer membrane</keyword>
<dbReference type="InterPro" id="IPR012910">
    <property type="entry name" value="Plug_dom"/>
</dbReference>
<dbReference type="Pfam" id="PF00593">
    <property type="entry name" value="TonB_dep_Rec_b-barrel"/>
    <property type="match status" value="1"/>
</dbReference>
<dbReference type="InterPro" id="IPR010105">
    <property type="entry name" value="TonB_sidphr_rcpt"/>
</dbReference>
<dbReference type="EMBL" id="QMFY01000006">
    <property type="protein sequence ID" value="RAW00665.1"/>
    <property type="molecule type" value="Genomic_DNA"/>
</dbReference>
<dbReference type="Pfam" id="PF13715">
    <property type="entry name" value="CarbopepD_reg_2"/>
    <property type="match status" value="1"/>
</dbReference>
<dbReference type="AlphaFoldDB" id="A0A364Y4D5"/>
<evidence type="ECO:0000256" key="9">
    <source>
        <dbReference type="ARBA" id="ARBA00023065"/>
    </source>
</evidence>
<evidence type="ECO:0000256" key="5">
    <source>
        <dbReference type="ARBA" id="ARBA00022496"/>
    </source>
</evidence>
<keyword evidence="19" id="KW-1185">Reference proteome</keyword>
<keyword evidence="6 14" id="KW-0812">Transmembrane</keyword>
<evidence type="ECO:0000256" key="8">
    <source>
        <dbReference type="ARBA" id="ARBA00023004"/>
    </source>
</evidence>
<dbReference type="InterPro" id="IPR039426">
    <property type="entry name" value="TonB-dep_rcpt-like"/>
</dbReference>
<dbReference type="PROSITE" id="PS01156">
    <property type="entry name" value="TONB_DEPENDENT_REC_2"/>
    <property type="match status" value="1"/>
</dbReference>
<evidence type="ECO:0000259" key="17">
    <source>
        <dbReference type="Pfam" id="PF07715"/>
    </source>
</evidence>
<evidence type="ECO:0000256" key="10">
    <source>
        <dbReference type="ARBA" id="ARBA00023077"/>
    </source>
</evidence>
<dbReference type="OrthoDB" id="9758472at2"/>
<keyword evidence="3 14" id="KW-0813">Transport</keyword>
<evidence type="ECO:0000256" key="14">
    <source>
        <dbReference type="PROSITE-ProRule" id="PRU01360"/>
    </source>
</evidence>